<keyword evidence="3" id="KW-1185">Reference proteome</keyword>
<dbReference type="EMBL" id="VULZ01000018">
    <property type="protein sequence ID" value="MSS15958.1"/>
    <property type="molecule type" value="Genomic_DNA"/>
</dbReference>
<dbReference type="Proteomes" id="UP000481852">
    <property type="component" value="Unassembled WGS sequence"/>
</dbReference>
<sequence>MGRVTSASENVEVDFSGSLAVSGVTADVSMHMESSVEETTDPFAAHANTEARLSVFGNSTKSKTENYMIMEDGQLITYSNADDSGWEKTTTKLKDSEKDKLMSLYNKDLYSKIADGSQEATLEEATENVNGKAAYILDTTLEGDLLKSLFLESVNSESSEEALKLDEINWEDLSSDVRIYIYKETKQPAKLEMDASKIGESYMKQLLALSAGDDTMDLDVNSFDVNITFDKYNKVEEITIPNEAMKAEESADDNPGSLLDELGRDDSGSGGTTSASSSDTEPTPAESTSPTVDSSQQAPANLGTSDWTGMAFALNGDAYQIPFAYADLVSHGWTLGKESGLTEGYVLNPGDKLTALADLKNEAYDGDFEFTVGFANTGDSVQDVTKCSIWSVSMRTEYCKTDSYPSLELPGGITWGSTAEDVVKAYGEPHDEPYRSDDFGYSVYDYQTDDFNCYLKLSIYDNGGVKEVSLQNYLN</sequence>
<evidence type="ECO:0000313" key="3">
    <source>
        <dbReference type="Proteomes" id="UP000481852"/>
    </source>
</evidence>
<feature type="compositionally biased region" description="Polar residues" evidence="1">
    <location>
        <begin position="292"/>
        <end position="301"/>
    </location>
</feature>
<protein>
    <submittedName>
        <fullName evidence="2">Uncharacterized protein</fullName>
    </submittedName>
</protein>
<proteinExistence type="predicted"/>
<comment type="caution">
    <text evidence="2">The sequence shown here is derived from an EMBL/GenBank/DDBJ whole genome shotgun (WGS) entry which is preliminary data.</text>
</comment>
<dbReference type="RefSeq" id="WP_154527330.1">
    <property type="nucleotide sequence ID" value="NZ_VULZ01000018.1"/>
</dbReference>
<reference evidence="2 3" key="1">
    <citation type="submission" date="2019-08" db="EMBL/GenBank/DDBJ databases">
        <title>In-depth cultivation of the pig gut microbiome towards novel bacterial diversity and tailored functional studies.</title>
        <authorList>
            <person name="Wylensek D."/>
            <person name="Hitch T.C.A."/>
            <person name="Clavel T."/>
        </authorList>
    </citation>
    <scope>NUCLEOTIDE SEQUENCE [LARGE SCALE GENOMIC DNA]</scope>
    <source>
        <strain evidence="2 3">Oil+RF-744-WCA-WT-11</strain>
    </source>
</reference>
<accession>A0A6L5X9G1</accession>
<evidence type="ECO:0000256" key="1">
    <source>
        <dbReference type="SAM" id="MobiDB-lite"/>
    </source>
</evidence>
<gene>
    <name evidence="2" type="ORF">FYJ35_13145</name>
</gene>
<dbReference type="Pfam" id="PF20316">
    <property type="entry name" value="DUF6612"/>
    <property type="match status" value="1"/>
</dbReference>
<name>A0A6L5X9G1_9FIRM</name>
<organism evidence="2 3">
    <name type="scientific">Porcincola intestinalis</name>
    <dbReference type="NCBI Taxonomy" id="2606632"/>
    <lineage>
        <taxon>Bacteria</taxon>
        <taxon>Bacillati</taxon>
        <taxon>Bacillota</taxon>
        <taxon>Clostridia</taxon>
        <taxon>Lachnospirales</taxon>
        <taxon>Lachnospiraceae</taxon>
        <taxon>Porcincola</taxon>
    </lineage>
</organism>
<dbReference type="AlphaFoldDB" id="A0A6L5X9G1"/>
<feature type="compositionally biased region" description="Low complexity" evidence="1">
    <location>
        <begin position="272"/>
        <end position="291"/>
    </location>
</feature>
<feature type="region of interest" description="Disordered" evidence="1">
    <location>
        <begin position="243"/>
        <end position="301"/>
    </location>
</feature>
<dbReference type="InterPro" id="IPR046720">
    <property type="entry name" value="DUF6612"/>
</dbReference>
<evidence type="ECO:0000313" key="2">
    <source>
        <dbReference type="EMBL" id="MSS15958.1"/>
    </source>
</evidence>